<feature type="domain" description="DUF4397" evidence="1">
    <location>
        <begin position="61"/>
        <end position="178"/>
    </location>
</feature>
<gene>
    <name evidence="2" type="ORF">LX99_04010</name>
</gene>
<dbReference type="AlphaFoldDB" id="A0A316H441"/>
<proteinExistence type="predicted"/>
<dbReference type="InterPro" id="IPR025510">
    <property type="entry name" value="DUF4397"/>
</dbReference>
<protein>
    <submittedName>
        <fullName evidence="2">Uncharacterized protein DUF4397</fullName>
    </submittedName>
</protein>
<name>A0A316H441_9SPHI</name>
<reference evidence="2 3" key="1">
    <citation type="submission" date="2018-05" db="EMBL/GenBank/DDBJ databases">
        <title>Genomic Encyclopedia of Archaeal and Bacterial Type Strains, Phase II (KMG-II): from individual species to whole genera.</title>
        <authorList>
            <person name="Goeker M."/>
        </authorList>
    </citation>
    <scope>NUCLEOTIDE SEQUENCE [LARGE SCALE GENOMIC DNA]</scope>
    <source>
        <strain evidence="2 3">DSM 19975</strain>
    </source>
</reference>
<dbReference type="Proteomes" id="UP000245678">
    <property type="component" value="Unassembled WGS sequence"/>
</dbReference>
<keyword evidence="3" id="KW-1185">Reference proteome</keyword>
<organism evidence="2 3">
    <name type="scientific">Mucilaginibacter oryzae</name>
    <dbReference type="NCBI Taxonomy" id="468058"/>
    <lineage>
        <taxon>Bacteria</taxon>
        <taxon>Pseudomonadati</taxon>
        <taxon>Bacteroidota</taxon>
        <taxon>Sphingobacteriia</taxon>
        <taxon>Sphingobacteriales</taxon>
        <taxon>Sphingobacteriaceae</taxon>
        <taxon>Mucilaginibacter</taxon>
    </lineage>
</organism>
<sequence length="261" mass="28399">MPADYVKLKYQFTTHILYFMKTVQQKLTQRAGIIGMMCLLAATLSSCLKNDHHDYVEQPVALVSVINASPDAGGIDFVLQPNRANNIPLRYGYVLDYLRANPGKRTASFYDASSGQKIAEDTVTLAAKKLYSLYVANVANAAGKRDVIFVTDSIKQPAAGMASIRLANLSPDAGAIDLVTSKDSVLATNKAYKGVSDFVSIKAASNYTLNIRRKGTTTVLATLTNVNLRAGSVYTVWLQGLAAATDYKKLSADIQNNVYYY</sequence>
<evidence type="ECO:0000313" key="2">
    <source>
        <dbReference type="EMBL" id="PWK74209.1"/>
    </source>
</evidence>
<evidence type="ECO:0000313" key="3">
    <source>
        <dbReference type="Proteomes" id="UP000245678"/>
    </source>
</evidence>
<dbReference type="EMBL" id="QGHA01000009">
    <property type="protein sequence ID" value="PWK74209.1"/>
    <property type="molecule type" value="Genomic_DNA"/>
</dbReference>
<accession>A0A316H441</accession>
<evidence type="ECO:0000259" key="1">
    <source>
        <dbReference type="Pfam" id="PF14344"/>
    </source>
</evidence>
<comment type="caution">
    <text evidence="2">The sequence shown here is derived from an EMBL/GenBank/DDBJ whole genome shotgun (WGS) entry which is preliminary data.</text>
</comment>
<dbReference type="Pfam" id="PF14344">
    <property type="entry name" value="DUF4397"/>
    <property type="match status" value="1"/>
</dbReference>